<evidence type="ECO:0000313" key="6">
    <source>
        <dbReference type="Proteomes" id="UP000530424"/>
    </source>
</evidence>
<dbReference type="SUPFAM" id="SSF46689">
    <property type="entry name" value="Homeodomain-like"/>
    <property type="match status" value="2"/>
</dbReference>
<evidence type="ECO:0000313" key="5">
    <source>
        <dbReference type="EMBL" id="NYI99651.1"/>
    </source>
</evidence>
<dbReference type="GO" id="GO:0043565">
    <property type="term" value="F:sequence-specific DNA binding"/>
    <property type="evidence" value="ECO:0007669"/>
    <property type="project" value="InterPro"/>
</dbReference>
<dbReference type="InterPro" id="IPR050204">
    <property type="entry name" value="AraC_XylS_family_regulators"/>
</dbReference>
<evidence type="ECO:0000256" key="2">
    <source>
        <dbReference type="ARBA" id="ARBA00023125"/>
    </source>
</evidence>
<feature type="domain" description="HTH araC/xylS-type" evidence="4">
    <location>
        <begin position="147"/>
        <end position="245"/>
    </location>
</feature>
<dbReference type="AlphaFoldDB" id="A0A853BYU1"/>
<dbReference type="InterPro" id="IPR018060">
    <property type="entry name" value="HTH_AraC"/>
</dbReference>
<reference evidence="5 6" key="1">
    <citation type="submission" date="2020-07" db="EMBL/GenBank/DDBJ databases">
        <title>Sequencing the genomes of 1000 actinobacteria strains.</title>
        <authorList>
            <person name="Klenk H.-P."/>
        </authorList>
    </citation>
    <scope>NUCLEOTIDE SEQUENCE [LARGE SCALE GENOMIC DNA]</scope>
    <source>
        <strain evidence="5 6">DSM 103833</strain>
    </source>
</reference>
<dbReference type="Pfam" id="PF12833">
    <property type="entry name" value="HTH_18"/>
    <property type="match status" value="1"/>
</dbReference>
<accession>A0A853BYU1</accession>
<organism evidence="5 6">
    <name type="scientific">Nocardioides thalensis</name>
    <dbReference type="NCBI Taxonomy" id="1914755"/>
    <lineage>
        <taxon>Bacteria</taxon>
        <taxon>Bacillati</taxon>
        <taxon>Actinomycetota</taxon>
        <taxon>Actinomycetes</taxon>
        <taxon>Propionibacteriales</taxon>
        <taxon>Nocardioidaceae</taxon>
        <taxon>Nocardioides</taxon>
    </lineage>
</organism>
<keyword evidence="1" id="KW-0805">Transcription regulation</keyword>
<dbReference type="GO" id="GO:0003700">
    <property type="term" value="F:DNA-binding transcription factor activity"/>
    <property type="evidence" value="ECO:0007669"/>
    <property type="project" value="InterPro"/>
</dbReference>
<evidence type="ECO:0000256" key="3">
    <source>
        <dbReference type="ARBA" id="ARBA00023163"/>
    </source>
</evidence>
<dbReference type="EMBL" id="JACCFP010000001">
    <property type="protein sequence ID" value="NYI99651.1"/>
    <property type="molecule type" value="Genomic_DNA"/>
</dbReference>
<name>A0A853BYU1_9ACTN</name>
<protein>
    <submittedName>
        <fullName evidence="5">Transcriptional regulator GlxA family with amidase domain</fullName>
    </submittedName>
</protein>
<dbReference type="SMART" id="SM00342">
    <property type="entry name" value="HTH_ARAC"/>
    <property type="match status" value="1"/>
</dbReference>
<dbReference type="PANTHER" id="PTHR46796">
    <property type="entry name" value="HTH-TYPE TRANSCRIPTIONAL ACTIVATOR RHAS-RELATED"/>
    <property type="match status" value="1"/>
</dbReference>
<evidence type="ECO:0000256" key="1">
    <source>
        <dbReference type="ARBA" id="ARBA00023015"/>
    </source>
</evidence>
<comment type="caution">
    <text evidence="5">The sequence shown here is derived from an EMBL/GenBank/DDBJ whole genome shotgun (WGS) entry which is preliminary data.</text>
</comment>
<sequence length="248" mass="26237">MGAGLAGRTARPSPGVASREPRRLLVLVHEGMSVSDVVPAAAGPGPGHATVGGHPRRLKTCATQGGPVSTADGLRILPDGPLEEVAEAETVLVPRWRAGHRPPEELLQDLERARAGGVHLVSVGSGLDLLRPAGRRAGHGPGTALLQVLAHVLDEAADSPPSVRALAAAVGVSPRTLTRRFADELGVSPGQWLLDRRLDRACALLVQTDLPVDAIARRVGYASAAGLRRHFWRRWRTSPGHYRALRRG</sequence>
<dbReference type="Proteomes" id="UP000530424">
    <property type="component" value="Unassembled WGS sequence"/>
</dbReference>
<dbReference type="SUPFAM" id="SSF52317">
    <property type="entry name" value="Class I glutamine amidotransferase-like"/>
    <property type="match status" value="1"/>
</dbReference>
<evidence type="ECO:0000259" key="4">
    <source>
        <dbReference type="PROSITE" id="PS01124"/>
    </source>
</evidence>
<proteinExistence type="predicted"/>
<keyword evidence="3" id="KW-0804">Transcription</keyword>
<dbReference type="PROSITE" id="PS01124">
    <property type="entry name" value="HTH_ARAC_FAMILY_2"/>
    <property type="match status" value="1"/>
</dbReference>
<dbReference type="InterPro" id="IPR029062">
    <property type="entry name" value="Class_I_gatase-like"/>
</dbReference>
<dbReference type="Gene3D" id="1.10.10.60">
    <property type="entry name" value="Homeodomain-like"/>
    <property type="match status" value="1"/>
</dbReference>
<gene>
    <name evidence="5" type="ORF">HNR19_000350</name>
</gene>
<keyword evidence="2" id="KW-0238">DNA-binding</keyword>
<dbReference type="Gene3D" id="3.40.50.880">
    <property type="match status" value="1"/>
</dbReference>
<dbReference type="InterPro" id="IPR009057">
    <property type="entry name" value="Homeodomain-like_sf"/>
</dbReference>
<keyword evidence="6" id="KW-1185">Reference proteome</keyword>